<protein>
    <recommendedName>
        <fullName evidence="5">Tetratricopeptide repeat protein</fullName>
    </recommendedName>
</protein>
<dbReference type="Proteomes" id="UP000583752">
    <property type="component" value="Unassembled WGS sequence"/>
</dbReference>
<dbReference type="InterPro" id="IPR011990">
    <property type="entry name" value="TPR-like_helical_dom_sf"/>
</dbReference>
<dbReference type="SUPFAM" id="SSF48452">
    <property type="entry name" value="TPR-like"/>
    <property type="match status" value="1"/>
</dbReference>
<dbReference type="Gene3D" id="1.25.40.10">
    <property type="entry name" value="Tetratricopeptide repeat domain"/>
    <property type="match status" value="1"/>
</dbReference>
<organism evidence="3 4">
    <name type="scientific">Massilia polaris</name>
    <dbReference type="NCBI Taxonomy" id="2728846"/>
    <lineage>
        <taxon>Bacteria</taxon>
        <taxon>Pseudomonadati</taxon>
        <taxon>Pseudomonadota</taxon>
        <taxon>Betaproteobacteria</taxon>
        <taxon>Burkholderiales</taxon>
        <taxon>Oxalobacteraceae</taxon>
        <taxon>Telluria group</taxon>
        <taxon>Massilia</taxon>
    </lineage>
</organism>
<name>A0A848HLR5_9BURK</name>
<feature type="region of interest" description="Disordered" evidence="1">
    <location>
        <begin position="151"/>
        <end position="194"/>
    </location>
</feature>
<comment type="caution">
    <text evidence="3">The sequence shown here is derived from an EMBL/GenBank/DDBJ whole genome shotgun (WGS) entry which is preliminary data.</text>
</comment>
<feature type="signal peptide" evidence="2">
    <location>
        <begin position="1"/>
        <end position="19"/>
    </location>
</feature>
<evidence type="ECO:0000256" key="1">
    <source>
        <dbReference type="SAM" id="MobiDB-lite"/>
    </source>
</evidence>
<evidence type="ECO:0000256" key="2">
    <source>
        <dbReference type="SAM" id="SignalP"/>
    </source>
</evidence>
<dbReference type="EMBL" id="JABBGG010000006">
    <property type="protein sequence ID" value="NML61977.1"/>
    <property type="molecule type" value="Genomic_DNA"/>
</dbReference>
<evidence type="ECO:0008006" key="5">
    <source>
        <dbReference type="Google" id="ProtNLM"/>
    </source>
</evidence>
<keyword evidence="2" id="KW-0732">Signal</keyword>
<proteinExistence type="predicted"/>
<evidence type="ECO:0000313" key="4">
    <source>
        <dbReference type="Proteomes" id="UP000583752"/>
    </source>
</evidence>
<gene>
    <name evidence="3" type="ORF">HHL21_12990</name>
</gene>
<reference evidence="3 4" key="1">
    <citation type="submission" date="2020-04" db="EMBL/GenBank/DDBJ databases">
        <title>Massilia sp. RP-1-19 isolated from soil.</title>
        <authorList>
            <person name="Dahal R.H."/>
        </authorList>
    </citation>
    <scope>NUCLEOTIDE SEQUENCE [LARGE SCALE GENOMIC DNA]</scope>
    <source>
        <strain evidence="3 4">RP-1-19</strain>
    </source>
</reference>
<dbReference type="PROSITE" id="PS51257">
    <property type="entry name" value="PROKAR_LIPOPROTEIN"/>
    <property type="match status" value="1"/>
</dbReference>
<dbReference type="Pfam" id="PF13428">
    <property type="entry name" value="TPR_14"/>
    <property type="match status" value="1"/>
</dbReference>
<feature type="chain" id="PRO_5032271755" description="Tetratricopeptide repeat protein" evidence="2">
    <location>
        <begin position="20"/>
        <end position="194"/>
    </location>
</feature>
<keyword evidence="4" id="KW-1185">Reference proteome</keyword>
<accession>A0A848HLR5</accession>
<dbReference type="RefSeq" id="WP_169466429.1">
    <property type="nucleotide sequence ID" value="NZ_JABBGG010000006.1"/>
</dbReference>
<dbReference type="AlphaFoldDB" id="A0A848HLR5"/>
<evidence type="ECO:0000313" key="3">
    <source>
        <dbReference type="EMBL" id="NML61977.1"/>
    </source>
</evidence>
<sequence>MLKRLIPGLAVVALLSACATTDPSVSARSHGTVAEAVAAANAAAKAGQRDKALGILHDAAQAYPTDKAPWIRMAQIRYDADDYGQAIVLAQQALQRDSSDMVSHSIVAVSGLRVASKALADLTRKHNLAGTIRSEAQDLAKLLRASLGEDELVPGNRTGRTATVAPQKKPPQTPVAASSAQKKASSDDPFEGLK</sequence>